<evidence type="ECO:0000256" key="1">
    <source>
        <dbReference type="ARBA" id="ARBA00010013"/>
    </source>
</evidence>
<protein>
    <submittedName>
        <fullName evidence="4">Ferrous iron transport protein</fullName>
    </submittedName>
</protein>
<dbReference type="OrthoDB" id="9822140at2"/>
<feature type="chain" id="PRO_5003172234" evidence="3">
    <location>
        <begin position="23"/>
        <end position="183"/>
    </location>
</feature>
<dbReference type="HOGENOM" id="CLU_100963_1_0_5"/>
<dbReference type="AlphaFoldDB" id="E3I4P3"/>
<dbReference type="EMBL" id="CP002292">
    <property type="protein sequence ID" value="ADP71625.1"/>
    <property type="molecule type" value="Genomic_DNA"/>
</dbReference>
<evidence type="ECO:0000313" key="4">
    <source>
        <dbReference type="EMBL" id="ADP71625.1"/>
    </source>
</evidence>
<accession>E3I4P3</accession>
<proteinExistence type="inferred from homology"/>
<evidence type="ECO:0000256" key="3">
    <source>
        <dbReference type="SAM" id="SignalP"/>
    </source>
</evidence>
<dbReference type="InterPro" id="IPR038482">
    <property type="entry name" value="Tp34-type_sf"/>
</dbReference>
<organism evidence="4 5">
    <name type="scientific">Rhodomicrobium vannielii (strain ATCC 17100 / DSM 162 / LMG 4299 / NCIMB 10020 / ATH 3.1.1)</name>
    <dbReference type="NCBI Taxonomy" id="648757"/>
    <lineage>
        <taxon>Bacteria</taxon>
        <taxon>Pseudomonadati</taxon>
        <taxon>Pseudomonadota</taxon>
        <taxon>Alphaproteobacteria</taxon>
        <taxon>Hyphomicrobiales</taxon>
        <taxon>Hyphomicrobiaceae</taxon>
        <taxon>Rhodomicrobium</taxon>
    </lineage>
</organism>
<name>E3I4P3_RHOVT</name>
<evidence type="ECO:0000256" key="2">
    <source>
        <dbReference type="ARBA" id="ARBA00022729"/>
    </source>
</evidence>
<dbReference type="STRING" id="648757.Rvan_2401"/>
<dbReference type="Pfam" id="PF10634">
    <property type="entry name" value="Iron_transport"/>
    <property type="match status" value="1"/>
</dbReference>
<feature type="signal peptide" evidence="3">
    <location>
        <begin position="1"/>
        <end position="22"/>
    </location>
</feature>
<dbReference type="Gene3D" id="2.60.40.2480">
    <property type="entry name" value="Periplasmic metal-binding protein Tp34-type"/>
    <property type="match status" value="1"/>
</dbReference>
<dbReference type="InterPro" id="IPR018470">
    <property type="entry name" value="Metal-bd_Tp34-typ"/>
</dbReference>
<reference evidence="5" key="1">
    <citation type="journal article" date="2011" name="J. Bacteriol.">
        <title>Genome sequences of eight morphologically diverse alphaproteobacteria.</title>
        <authorList>
            <consortium name="US DOE Joint Genome Institute"/>
            <person name="Brown P.J."/>
            <person name="Kysela D.T."/>
            <person name="Buechlein A."/>
            <person name="Hemmerich C."/>
            <person name="Brun Y.V."/>
        </authorList>
    </citation>
    <scope>NUCLEOTIDE SEQUENCE [LARGE SCALE GENOMIC DNA]</scope>
    <source>
        <strain evidence="5">ATCC 17100 / ATH 3.1.1 / DSM 162 / LMG 4299</strain>
    </source>
</reference>
<dbReference type="eggNOG" id="COG3470">
    <property type="taxonomic scope" value="Bacteria"/>
</dbReference>
<evidence type="ECO:0000313" key="5">
    <source>
        <dbReference type="Proteomes" id="UP000001399"/>
    </source>
</evidence>
<dbReference type="PIRSF" id="PIRSF017018">
    <property type="entry name" value="Tp34"/>
    <property type="match status" value="1"/>
</dbReference>
<dbReference type="KEGG" id="rva:Rvan_2401"/>
<gene>
    <name evidence="4" type="ordered locus">Rvan_2401</name>
</gene>
<dbReference type="RefSeq" id="WP_013420007.1">
    <property type="nucleotide sequence ID" value="NC_014664.1"/>
</dbReference>
<comment type="similarity">
    <text evidence="1">Belongs to the UPF0423 family.</text>
</comment>
<keyword evidence="2 3" id="KW-0732">Signal</keyword>
<keyword evidence="5" id="KW-1185">Reference proteome</keyword>
<dbReference type="Proteomes" id="UP000001399">
    <property type="component" value="Chromosome"/>
</dbReference>
<sequence>MNYRIAGIAALSACFIISAASAKEIPIGEAQEKSGLRVGAVYLQPVEIDAPELMRDPKESDFHVEADITAAKDNAWGIEEGLWFPGLVVRYELTRLDDKKTVSGDLVPDIATDGFAYCNNIKLPGAGGAGKYKLTLTVAPPGDNKKQRIARHVDKENGVPEWFKPFSLDYEFTYAGTGKKGAY</sequence>